<dbReference type="Proteomes" id="UP000437068">
    <property type="component" value="Unassembled WGS sequence"/>
</dbReference>
<dbReference type="Proteomes" id="UP000460718">
    <property type="component" value="Unassembled WGS sequence"/>
</dbReference>
<evidence type="ECO:0000256" key="1">
    <source>
        <dbReference type="SAM" id="SignalP"/>
    </source>
</evidence>
<name>A0A6A3S971_9STRA</name>
<dbReference type="Proteomes" id="UP000441208">
    <property type="component" value="Unassembled WGS sequence"/>
</dbReference>
<feature type="domain" description="ZSWIM1/3 RNaseH-like" evidence="2">
    <location>
        <begin position="23"/>
        <end position="97"/>
    </location>
</feature>
<dbReference type="OrthoDB" id="117603at2759"/>
<comment type="caution">
    <text evidence="7">The sequence shown here is derived from an EMBL/GenBank/DDBJ whole genome shotgun (WGS) entry which is preliminary data.</text>
</comment>
<evidence type="ECO:0000313" key="5">
    <source>
        <dbReference type="EMBL" id="KAE9068956.1"/>
    </source>
</evidence>
<dbReference type="EMBL" id="QXFW01003692">
    <property type="protein sequence ID" value="KAE8969288.1"/>
    <property type="molecule type" value="Genomic_DNA"/>
</dbReference>
<evidence type="ECO:0000313" key="8">
    <source>
        <dbReference type="EMBL" id="KAE9186017.1"/>
    </source>
</evidence>
<dbReference type="Proteomes" id="UP000440367">
    <property type="component" value="Unassembled WGS sequence"/>
</dbReference>
<dbReference type="PANTHER" id="PTHR31569">
    <property type="entry name" value="SWIM-TYPE DOMAIN-CONTAINING PROTEIN"/>
    <property type="match status" value="1"/>
</dbReference>
<evidence type="ECO:0000259" key="2">
    <source>
        <dbReference type="Pfam" id="PF21056"/>
    </source>
</evidence>
<dbReference type="PANTHER" id="PTHR31569:SF4">
    <property type="entry name" value="SWIM-TYPE DOMAIN-CONTAINING PROTEIN"/>
    <property type="match status" value="1"/>
</dbReference>
<evidence type="ECO:0000313" key="12">
    <source>
        <dbReference type="Proteomes" id="UP000433483"/>
    </source>
</evidence>
<evidence type="ECO:0000313" key="4">
    <source>
        <dbReference type="EMBL" id="KAE8969288.1"/>
    </source>
</evidence>
<dbReference type="InterPro" id="IPR048324">
    <property type="entry name" value="ZSWIM1-3_RNaseH-like"/>
</dbReference>
<evidence type="ECO:0000313" key="9">
    <source>
        <dbReference type="EMBL" id="KAE9200860.1"/>
    </source>
</evidence>
<dbReference type="AlphaFoldDB" id="A0A6A3S971"/>
<dbReference type="Proteomes" id="UP000429523">
    <property type="component" value="Unassembled WGS sequence"/>
</dbReference>
<evidence type="ECO:0000313" key="13">
    <source>
        <dbReference type="Proteomes" id="UP000437068"/>
    </source>
</evidence>
<dbReference type="Proteomes" id="UP000440732">
    <property type="component" value="Unassembled WGS sequence"/>
</dbReference>
<dbReference type="EMBL" id="QXGE01001105">
    <property type="protein sequence ID" value="KAE9297748.1"/>
    <property type="molecule type" value="Genomic_DNA"/>
</dbReference>
<reference evidence="11 12" key="1">
    <citation type="submission" date="2018-08" db="EMBL/GenBank/DDBJ databases">
        <title>Genomic investigation of the strawberry pathogen Phytophthora fragariae indicates pathogenicity is determined by transcriptional variation in three key races.</title>
        <authorList>
            <person name="Adams T.M."/>
            <person name="Armitage A.D."/>
            <person name="Sobczyk M.K."/>
            <person name="Bates H.J."/>
            <person name="Dunwell J.M."/>
            <person name="Nellist C.F."/>
            <person name="Harrison R.J."/>
        </authorList>
    </citation>
    <scope>NUCLEOTIDE SEQUENCE [LARGE SCALE GENOMIC DNA]</scope>
    <source>
        <strain evidence="10 13">A4</strain>
        <strain evidence="9 14">BC-1</strain>
        <strain evidence="8 12">NOV-27</strain>
        <strain evidence="7 15">NOV-5</strain>
        <strain evidence="5 16">NOV-71</strain>
        <strain evidence="3 11">NOV-9</strain>
        <strain evidence="6 18">ONT-3</strain>
        <strain evidence="4 17">SCRP245</strain>
    </source>
</reference>
<evidence type="ECO:0000313" key="16">
    <source>
        <dbReference type="Proteomes" id="UP000441208"/>
    </source>
</evidence>
<gene>
    <name evidence="10" type="ORF">PF001_g16257</name>
    <name evidence="9" type="ORF">PF002_g21704</name>
    <name evidence="8" type="ORF">PF005_g21018</name>
    <name evidence="7" type="ORF">PF006_g19989</name>
    <name evidence="5" type="ORF">PF007_g27497</name>
    <name evidence="3" type="ORF">PF009_g20512</name>
    <name evidence="6" type="ORF">PF010_g15623</name>
    <name evidence="4" type="ORF">PF011_g26859</name>
</gene>
<dbReference type="EMBL" id="QXGA01001709">
    <property type="protein sequence ID" value="KAE9112393.1"/>
    <property type="molecule type" value="Genomic_DNA"/>
</dbReference>
<evidence type="ECO:0000313" key="7">
    <source>
        <dbReference type="EMBL" id="KAE9112393.1"/>
    </source>
</evidence>
<dbReference type="EMBL" id="QXGD01001693">
    <property type="protein sequence ID" value="KAE9200860.1"/>
    <property type="molecule type" value="Genomic_DNA"/>
</dbReference>
<dbReference type="InterPro" id="IPR052579">
    <property type="entry name" value="Zinc_finger_SWIM"/>
</dbReference>
<evidence type="ECO:0000313" key="17">
    <source>
        <dbReference type="Proteomes" id="UP000460718"/>
    </source>
</evidence>
<dbReference type="Proteomes" id="UP000488956">
    <property type="component" value="Unassembled WGS sequence"/>
</dbReference>
<organism evidence="7 15">
    <name type="scientific">Phytophthora fragariae</name>
    <dbReference type="NCBI Taxonomy" id="53985"/>
    <lineage>
        <taxon>Eukaryota</taxon>
        <taxon>Sar</taxon>
        <taxon>Stramenopiles</taxon>
        <taxon>Oomycota</taxon>
        <taxon>Peronosporomycetes</taxon>
        <taxon>Peronosporales</taxon>
        <taxon>Peronosporaceae</taxon>
        <taxon>Phytophthora</taxon>
    </lineage>
</organism>
<accession>A0A6A3S971</accession>
<sequence>MFNHIFTRLVIFICVLCVKPRIRYNYQLCTLMTMDQFGNGQAVQHSVIGRNADWHMVNLIEHFQSVNAWQGTKVIMVHKDLNEIDDLKRMFPDARILLCHFHVIKWLRGAIRNDKRYGTYPINVLKQMDFCVANMVYSKATCGRIQKFGLSW</sequence>
<dbReference type="Proteomes" id="UP000433483">
    <property type="component" value="Unassembled WGS sequence"/>
</dbReference>
<evidence type="ECO:0000313" key="11">
    <source>
        <dbReference type="Proteomes" id="UP000429523"/>
    </source>
</evidence>
<feature type="chain" id="PRO_5033872695" description="ZSWIM1/3 RNaseH-like domain-containing protein" evidence="1">
    <location>
        <begin position="18"/>
        <end position="152"/>
    </location>
</feature>
<dbReference type="EMBL" id="QXGB01001753">
    <property type="protein sequence ID" value="KAE9186017.1"/>
    <property type="molecule type" value="Genomic_DNA"/>
</dbReference>
<dbReference type="EMBL" id="QXFX01001026">
    <property type="protein sequence ID" value="KAE9098288.1"/>
    <property type="molecule type" value="Genomic_DNA"/>
</dbReference>
<feature type="signal peptide" evidence="1">
    <location>
        <begin position="1"/>
        <end position="17"/>
    </location>
</feature>
<dbReference type="EMBL" id="QXFZ01003457">
    <property type="protein sequence ID" value="KAE9068956.1"/>
    <property type="molecule type" value="Genomic_DNA"/>
</dbReference>
<evidence type="ECO:0000313" key="14">
    <source>
        <dbReference type="Proteomes" id="UP000440367"/>
    </source>
</evidence>
<keyword evidence="1" id="KW-0732">Signal</keyword>
<evidence type="ECO:0000313" key="3">
    <source>
        <dbReference type="EMBL" id="KAE8929374.1"/>
    </source>
</evidence>
<evidence type="ECO:0000313" key="10">
    <source>
        <dbReference type="EMBL" id="KAE9297748.1"/>
    </source>
</evidence>
<evidence type="ECO:0000313" key="18">
    <source>
        <dbReference type="Proteomes" id="UP000488956"/>
    </source>
</evidence>
<keyword evidence="12" id="KW-1185">Reference proteome</keyword>
<dbReference type="Pfam" id="PF21056">
    <property type="entry name" value="ZSWIM1-3_RNaseH-like"/>
    <property type="match status" value="1"/>
</dbReference>
<dbReference type="EMBL" id="QXGF01001531">
    <property type="protein sequence ID" value="KAE8929374.1"/>
    <property type="molecule type" value="Genomic_DNA"/>
</dbReference>
<evidence type="ECO:0000313" key="15">
    <source>
        <dbReference type="Proteomes" id="UP000440732"/>
    </source>
</evidence>
<evidence type="ECO:0000313" key="6">
    <source>
        <dbReference type="EMBL" id="KAE9098288.1"/>
    </source>
</evidence>
<protein>
    <recommendedName>
        <fullName evidence="2">ZSWIM1/3 RNaseH-like domain-containing protein</fullName>
    </recommendedName>
</protein>
<proteinExistence type="predicted"/>